<organism evidence="2">
    <name type="scientific">Billgrantia gudaonensis</name>
    <dbReference type="NCBI Taxonomy" id="376427"/>
    <lineage>
        <taxon>Bacteria</taxon>
        <taxon>Pseudomonadati</taxon>
        <taxon>Pseudomonadota</taxon>
        <taxon>Gammaproteobacteria</taxon>
        <taxon>Oceanospirillales</taxon>
        <taxon>Halomonadaceae</taxon>
        <taxon>Billgrantia</taxon>
    </lineage>
</organism>
<feature type="region of interest" description="Disordered" evidence="1">
    <location>
        <begin position="118"/>
        <end position="138"/>
    </location>
</feature>
<accession>A0A3S0NHQ8</accession>
<dbReference type="EMBL" id="RXHI01000003">
    <property type="protein sequence ID" value="RUA23111.1"/>
    <property type="molecule type" value="Genomic_DNA"/>
</dbReference>
<name>A0A3S0NHQ8_9GAMM</name>
<reference evidence="2" key="1">
    <citation type="submission" date="2018-12" db="EMBL/GenBank/DDBJ databases">
        <authorList>
            <person name="Jadhav K."/>
            <person name="Kushwaha B."/>
            <person name="Jadhav I."/>
        </authorList>
    </citation>
    <scope>NUCLEOTIDE SEQUENCE [LARGE SCALE GENOMIC DNA]</scope>
    <source>
        <strain evidence="2">SBS 10</strain>
    </source>
</reference>
<protein>
    <submittedName>
        <fullName evidence="2">Uncharacterized protein</fullName>
    </submittedName>
</protein>
<dbReference type="AlphaFoldDB" id="A0A3S0NHQ8"/>
<sequence length="192" mass="21129">MTRFSSSPTLPLSALEYKGGAHIDPAGRRPARAPYDHTDWRRALDEPPRYCKPPSWWRPPIATASTPRARSSAYLGNAIAIPAAGTAESRARACGHPRVLQFPLSQWRDGESASNIAGDHRAAQSGDMTSTSSPVTDDDSIASVWRQPVGGRQWQSCCRRPRSRRAWTPIPVLELFRARRSRTGAGERRSAA</sequence>
<feature type="compositionally biased region" description="Basic and acidic residues" evidence="1">
    <location>
        <begin position="34"/>
        <end position="46"/>
    </location>
</feature>
<proteinExistence type="predicted"/>
<evidence type="ECO:0000256" key="1">
    <source>
        <dbReference type="SAM" id="MobiDB-lite"/>
    </source>
</evidence>
<feature type="region of interest" description="Disordered" evidence="1">
    <location>
        <begin position="20"/>
        <end position="46"/>
    </location>
</feature>
<evidence type="ECO:0000313" key="2">
    <source>
        <dbReference type="EMBL" id="RUA23111.1"/>
    </source>
</evidence>
<comment type="caution">
    <text evidence="2">The sequence shown here is derived from an EMBL/GenBank/DDBJ whole genome shotgun (WGS) entry which is preliminary data.</text>
</comment>
<gene>
    <name evidence="2" type="ORF">DSL92_01455</name>
</gene>